<evidence type="ECO:0000313" key="1">
    <source>
        <dbReference type="EMBL" id="QOZ71841.1"/>
    </source>
</evidence>
<accession>A0AAE7NV08</accession>
<organism evidence="1 2">
    <name type="scientific">Bradyrhizobium arachidis</name>
    <dbReference type="NCBI Taxonomy" id="858423"/>
    <lineage>
        <taxon>Bacteria</taxon>
        <taxon>Pseudomonadati</taxon>
        <taxon>Pseudomonadota</taxon>
        <taxon>Alphaproteobacteria</taxon>
        <taxon>Hyphomicrobiales</taxon>
        <taxon>Nitrobacteraceae</taxon>
        <taxon>Bradyrhizobium</taxon>
    </lineage>
</organism>
<protein>
    <submittedName>
        <fullName evidence="1">Uncharacterized protein</fullName>
    </submittedName>
</protein>
<gene>
    <name evidence="1" type="ORF">WN72_40295</name>
</gene>
<sequence>MLVGLMRVSEHGPAAGCAARLAIVTSLEGQLGAFHSLTENLHTAMPSGEFLFRGRRARAERALI</sequence>
<dbReference type="KEGG" id="barh:WN72_40295"/>
<evidence type="ECO:0000313" key="2">
    <source>
        <dbReference type="Proteomes" id="UP000594015"/>
    </source>
</evidence>
<dbReference type="Proteomes" id="UP000594015">
    <property type="component" value="Chromosome"/>
</dbReference>
<dbReference type="AlphaFoldDB" id="A0AAE7NV08"/>
<proteinExistence type="predicted"/>
<reference evidence="1 2" key="1">
    <citation type="submission" date="2018-06" db="EMBL/GenBank/DDBJ databases">
        <title>Comparative genomics of Bradyrhizobium nodulating Arachidis hypogaea.</title>
        <authorList>
            <person name="Li Y."/>
        </authorList>
    </citation>
    <scope>NUCLEOTIDE SEQUENCE [LARGE SCALE GENOMIC DNA]</scope>
    <source>
        <strain evidence="1 2">CCBAU 051107</strain>
    </source>
</reference>
<dbReference type="EMBL" id="CP030050">
    <property type="protein sequence ID" value="QOZ71841.1"/>
    <property type="molecule type" value="Genomic_DNA"/>
</dbReference>
<name>A0AAE7NV08_9BRAD</name>